<comment type="caution">
    <text evidence="1">The sequence shown here is derived from an EMBL/GenBank/DDBJ whole genome shotgun (WGS) entry which is preliminary data.</text>
</comment>
<evidence type="ECO:0000313" key="2">
    <source>
        <dbReference type="Proteomes" id="UP000581688"/>
    </source>
</evidence>
<sequence length="718" mass="83795">MTVGRNDLCPCGSGKKYKKCCMNKNKVVQFHELQEEKFYQQKNMLVNKLRDFMEENVSQSLYYSLKSQFKKRARQSGDHQGIFEFWLYFFYRFENGMRGVEWFLSENQHRLSTDEKKMMQRWTTLKPQLVQAIHVTSSHVTYMDYFTRETYNLPNTKEHIPMCIPWHSTLAVLEPMGDNFYFNGVRRISSPEGLKNAANLVNEIMQEKGLDREQALLNYYPEILAALMNDKSEEDYKEKEIVQYTYDFLMIDKERAENLLYNDHDFAVDHWEEKTKRLSWVGEVHAYTDSEQEGQVKLAEVHAFLEIDNKTLTFVTYDLDVVIKFLRKVLKVDSPFELVNDKEEKIKVPLNAELKQMAISMEKGVPEYFALYAQNHLLAEIDHPIPKYDHLSLRELVEAGKQNIAELWLQQSEFNVNQNVLAQYGQIEVTADFNTVRKELGLELSPFVTGGEKRHTALERLPIQQATERPIAVLEADISIYEDLGFTTETLNAFYTQDIIAFYQEKTYGKSKATERKYRNSLYDIREVLENSQNKSWADCDSDFWESLLAKDFFKLYINVSKSMVKDMVTVVKSLTSWLAKGKKLNIAKDVTELAKYFEPRMLNAVQLLEHENPYLARAYHPEINEVGSELKHLGKNFGQRLSGNFKIISVNKRSVRTINLENSKELTISVEEKAVQYAEEGMILTGNIGKSKSLNVWEIIYLERVSFVRGVVRNILE</sequence>
<name>A0A841Q148_9BACI</name>
<proteinExistence type="predicted"/>
<evidence type="ECO:0000313" key="1">
    <source>
        <dbReference type="EMBL" id="MBB6451592.1"/>
    </source>
</evidence>
<dbReference type="Gene3D" id="3.10.450.50">
    <property type="match status" value="1"/>
</dbReference>
<evidence type="ECO:0008006" key="3">
    <source>
        <dbReference type="Google" id="ProtNLM"/>
    </source>
</evidence>
<dbReference type="InterPro" id="IPR004027">
    <property type="entry name" value="SEC_C_motif"/>
</dbReference>
<dbReference type="SUPFAM" id="SSF103642">
    <property type="entry name" value="Sec-C motif"/>
    <property type="match status" value="1"/>
</dbReference>
<dbReference type="Proteomes" id="UP000581688">
    <property type="component" value="Unassembled WGS sequence"/>
</dbReference>
<protein>
    <recommendedName>
        <fullName evidence="3">SEC-C motif-containing protein</fullName>
    </recommendedName>
</protein>
<dbReference type="Pfam" id="PF02810">
    <property type="entry name" value="SEC-C"/>
    <property type="match status" value="1"/>
</dbReference>
<dbReference type="RefSeq" id="WP_174496226.1">
    <property type="nucleotide sequence ID" value="NZ_CADDWK010000007.1"/>
</dbReference>
<dbReference type="AlphaFoldDB" id="A0A841Q148"/>
<accession>A0A841Q148</accession>
<dbReference type="EMBL" id="JACHGH010000001">
    <property type="protein sequence ID" value="MBB6451592.1"/>
    <property type="molecule type" value="Genomic_DNA"/>
</dbReference>
<keyword evidence="2" id="KW-1185">Reference proteome</keyword>
<gene>
    <name evidence="1" type="ORF">HNQ94_000013</name>
</gene>
<reference evidence="1 2" key="1">
    <citation type="submission" date="2020-08" db="EMBL/GenBank/DDBJ databases">
        <title>Genomic Encyclopedia of Type Strains, Phase IV (KMG-IV): sequencing the most valuable type-strain genomes for metagenomic binning, comparative biology and taxonomic classification.</title>
        <authorList>
            <person name="Goeker M."/>
        </authorList>
    </citation>
    <scope>NUCLEOTIDE SEQUENCE [LARGE SCALE GENOMIC DNA]</scope>
    <source>
        <strain evidence="1 2">DSM 19612</strain>
    </source>
</reference>
<organism evidence="1 2">
    <name type="scientific">Salirhabdus euzebyi</name>
    <dbReference type="NCBI Taxonomy" id="394506"/>
    <lineage>
        <taxon>Bacteria</taxon>
        <taxon>Bacillati</taxon>
        <taxon>Bacillota</taxon>
        <taxon>Bacilli</taxon>
        <taxon>Bacillales</taxon>
        <taxon>Bacillaceae</taxon>
        <taxon>Salirhabdus</taxon>
    </lineage>
</organism>